<dbReference type="Proteomes" id="UP001189429">
    <property type="component" value="Unassembled WGS sequence"/>
</dbReference>
<dbReference type="SUPFAM" id="SSF47323">
    <property type="entry name" value="Anticodon-binding domain of a subclass of class I aminoacyl-tRNA synthetases"/>
    <property type="match status" value="1"/>
</dbReference>
<evidence type="ECO:0000313" key="1">
    <source>
        <dbReference type="EMBL" id="CAK0880380.1"/>
    </source>
</evidence>
<dbReference type="EMBL" id="CAUYUJ010018063">
    <property type="protein sequence ID" value="CAK0880380.1"/>
    <property type="molecule type" value="Genomic_DNA"/>
</dbReference>
<protein>
    <submittedName>
        <fullName evidence="1">Uncharacterized protein</fullName>
    </submittedName>
</protein>
<organism evidence="1 2">
    <name type="scientific">Prorocentrum cordatum</name>
    <dbReference type="NCBI Taxonomy" id="2364126"/>
    <lineage>
        <taxon>Eukaryota</taxon>
        <taxon>Sar</taxon>
        <taxon>Alveolata</taxon>
        <taxon>Dinophyceae</taxon>
        <taxon>Prorocentrales</taxon>
        <taxon>Prorocentraceae</taxon>
        <taxon>Prorocentrum</taxon>
    </lineage>
</organism>
<name>A0ABN9W507_9DINO</name>
<gene>
    <name evidence="1" type="ORF">PCOR1329_LOCUS63537</name>
</gene>
<proteinExistence type="predicted"/>
<sequence>MMHIQRREDARAQKDFGTADYVREELRNSGVELIDAEQKWSPPLRMGSFPGAALQQQQNSLLSVIGALGGGGAFGALQDAPLDPAAQALQAIQQLLGASAGGAPAHAQQDQDYLAGLEAGGCTGALSAGSAVGTAVPLLGGWTGPANDPLDLLGLTRGGAVGSSAPPDAKKLKLSDASIEALINGREAVRSEAARAGSGNLDAVRAIEEDLTRHGVEVLDHQLMWRTSDGRQGMIRP</sequence>
<comment type="caution">
    <text evidence="1">The sequence shown here is derived from an EMBL/GenBank/DDBJ whole genome shotgun (WGS) entry which is preliminary data.</text>
</comment>
<keyword evidence="2" id="KW-1185">Reference proteome</keyword>
<dbReference type="InterPro" id="IPR009080">
    <property type="entry name" value="tRNAsynth_Ia_anticodon-bd"/>
</dbReference>
<accession>A0ABN9W507</accession>
<feature type="non-terminal residue" evidence="1">
    <location>
        <position position="237"/>
    </location>
</feature>
<reference evidence="1" key="1">
    <citation type="submission" date="2023-10" db="EMBL/GenBank/DDBJ databases">
        <authorList>
            <person name="Chen Y."/>
            <person name="Shah S."/>
            <person name="Dougan E. K."/>
            <person name="Thang M."/>
            <person name="Chan C."/>
        </authorList>
    </citation>
    <scope>NUCLEOTIDE SEQUENCE [LARGE SCALE GENOMIC DNA]</scope>
</reference>
<evidence type="ECO:0000313" key="2">
    <source>
        <dbReference type="Proteomes" id="UP001189429"/>
    </source>
</evidence>
<dbReference type="Gene3D" id="1.20.120.1910">
    <property type="entry name" value="Cysteine-tRNA ligase, C-terminal anti-codon recognition domain"/>
    <property type="match status" value="1"/>
</dbReference>